<dbReference type="EMBL" id="JAVDTX010000004">
    <property type="protein sequence ID" value="MDR6845474.1"/>
    <property type="molecule type" value="Genomic_DNA"/>
</dbReference>
<name>A0ABU1S366_9FLAO</name>
<feature type="transmembrane region" description="Helical" evidence="9">
    <location>
        <begin position="6"/>
        <end position="23"/>
    </location>
</feature>
<keyword evidence="5" id="KW-0547">Nucleotide-binding</keyword>
<protein>
    <recommendedName>
        <fullName evidence="2">histidine kinase</fullName>
        <ecNumber evidence="2">2.7.13.3</ecNumber>
    </recommendedName>
</protein>
<keyword evidence="4" id="KW-0808">Transferase</keyword>
<evidence type="ECO:0000256" key="2">
    <source>
        <dbReference type="ARBA" id="ARBA00012438"/>
    </source>
</evidence>
<evidence type="ECO:0000256" key="7">
    <source>
        <dbReference type="ARBA" id="ARBA00022840"/>
    </source>
</evidence>
<evidence type="ECO:0000256" key="1">
    <source>
        <dbReference type="ARBA" id="ARBA00000085"/>
    </source>
</evidence>
<dbReference type="PRINTS" id="PR00344">
    <property type="entry name" value="BCTRLSENSOR"/>
</dbReference>
<feature type="transmembrane region" description="Helical" evidence="9">
    <location>
        <begin position="213"/>
        <end position="233"/>
    </location>
</feature>
<keyword evidence="6" id="KW-0418">Kinase</keyword>
<accession>A0ABU1S366</accession>
<comment type="caution">
    <text evidence="11">The sequence shown here is derived from an EMBL/GenBank/DDBJ whole genome shotgun (WGS) entry which is preliminary data.</text>
</comment>
<keyword evidence="8" id="KW-0902">Two-component regulatory system</keyword>
<feature type="domain" description="Histidine kinase" evidence="10">
    <location>
        <begin position="251"/>
        <end position="452"/>
    </location>
</feature>
<organism evidence="11 12">
    <name type="scientific">Flavobacterium granuli</name>
    <dbReference type="NCBI Taxonomy" id="280093"/>
    <lineage>
        <taxon>Bacteria</taxon>
        <taxon>Pseudomonadati</taxon>
        <taxon>Bacteroidota</taxon>
        <taxon>Flavobacteriia</taxon>
        <taxon>Flavobacteriales</taxon>
        <taxon>Flavobacteriaceae</taxon>
        <taxon>Flavobacterium</taxon>
    </lineage>
</organism>
<keyword evidence="9" id="KW-1133">Transmembrane helix</keyword>
<reference evidence="11 12" key="1">
    <citation type="submission" date="2023-07" db="EMBL/GenBank/DDBJ databases">
        <title>Sorghum-associated microbial communities from plants grown in Nebraska, USA.</title>
        <authorList>
            <person name="Schachtman D."/>
        </authorList>
    </citation>
    <scope>NUCLEOTIDE SEQUENCE [LARGE SCALE GENOMIC DNA]</scope>
    <source>
        <strain evidence="11 12">BE124</strain>
    </source>
</reference>
<keyword evidence="9" id="KW-0472">Membrane</keyword>
<evidence type="ECO:0000256" key="9">
    <source>
        <dbReference type="SAM" id="Phobius"/>
    </source>
</evidence>
<dbReference type="Proteomes" id="UP001261871">
    <property type="component" value="Unassembled WGS sequence"/>
</dbReference>
<dbReference type="Gene3D" id="3.30.565.10">
    <property type="entry name" value="Histidine kinase-like ATPase, C-terminal domain"/>
    <property type="match status" value="1"/>
</dbReference>
<dbReference type="EC" id="2.7.13.3" evidence="2"/>
<dbReference type="InterPro" id="IPR005467">
    <property type="entry name" value="His_kinase_dom"/>
</dbReference>
<dbReference type="InterPro" id="IPR003594">
    <property type="entry name" value="HATPase_dom"/>
</dbReference>
<sequence length="452" mass="52199">MKTNALAMMVELLSQLTFLLFLFKRDKKRNNGQLEIAPKTITIKVVEAIIFLYQHNPTAINSLYLYHKFTFMNFSENSNPIRWIIIFISFLIIAIILWNTYTFFQIFKNEERIKMNLWATAEKTLINAQENTEVDLPLQIFNNNTTIPLILTENDSIINSVNIDEEIIKNKKKSIEYLNELKNENEPIKIIYAPGKSQELYYGNSSLIDKLKYYPIALSLIIVLCGILIYNFYLSHKMSTQNKLWAGMAKETAHQIGTPLSSLIGWLEILKMENIDESITLEIEKDIERLQTITDRFSKIGSEPKLELKDAVEETKQSYNYLISRFSDQIEFSFKAPSKPISIFLNPTLHSWTIENLVKNAIDAMKGRGKLSMEIEEDNHHLKINVTDTGSGIPKKEFHRIFETGFTTKKRGWGLGLSLTKRIVEEYHKGTIKVLHSEVGKGTTMQIILKKT</sequence>
<dbReference type="SMART" id="SM00387">
    <property type="entry name" value="HATPase_c"/>
    <property type="match status" value="1"/>
</dbReference>
<comment type="catalytic activity">
    <reaction evidence="1">
        <text>ATP + protein L-histidine = ADP + protein N-phospho-L-histidine.</text>
        <dbReference type="EC" id="2.7.13.3"/>
    </reaction>
</comment>
<dbReference type="InterPro" id="IPR036890">
    <property type="entry name" value="HATPase_C_sf"/>
</dbReference>
<keyword evidence="12" id="KW-1185">Reference proteome</keyword>
<evidence type="ECO:0000256" key="3">
    <source>
        <dbReference type="ARBA" id="ARBA00022553"/>
    </source>
</evidence>
<evidence type="ECO:0000256" key="4">
    <source>
        <dbReference type="ARBA" id="ARBA00022679"/>
    </source>
</evidence>
<evidence type="ECO:0000256" key="8">
    <source>
        <dbReference type="ARBA" id="ARBA00023012"/>
    </source>
</evidence>
<dbReference type="PANTHER" id="PTHR43065">
    <property type="entry name" value="SENSOR HISTIDINE KINASE"/>
    <property type="match status" value="1"/>
</dbReference>
<feature type="transmembrane region" description="Helical" evidence="9">
    <location>
        <begin position="81"/>
        <end position="101"/>
    </location>
</feature>
<dbReference type="PROSITE" id="PS50109">
    <property type="entry name" value="HIS_KIN"/>
    <property type="match status" value="1"/>
</dbReference>
<evidence type="ECO:0000313" key="12">
    <source>
        <dbReference type="Proteomes" id="UP001261871"/>
    </source>
</evidence>
<dbReference type="CDD" id="cd00082">
    <property type="entry name" value="HisKA"/>
    <property type="match status" value="1"/>
</dbReference>
<evidence type="ECO:0000256" key="6">
    <source>
        <dbReference type="ARBA" id="ARBA00022777"/>
    </source>
</evidence>
<evidence type="ECO:0000256" key="5">
    <source>
        <dbReference type="ARBA" id="ARBA00022741"/>
    </source>
</evidence>
<dbReference type="PANTHER" id="PTHR43065:SF10">
    <property type="entry name" value="PEROXIDE STRESS-ACTIVATED HISTIDINE KINASE MAK3"/>
    <property type="match status" value="1"/>
</dbReference>
<keyword evidence="7" id="KW-0067">ATP-binding</keyword>
<dbReference type="InterPro" id="IPR003661">
    <property type="entry name" value="HisK_dim/P_dom"/>
</dbReference>
<dbReference type="InterPro" id="IPR004358">
    <property type="entry name" value="Sig_transdc_His_kin-like_C"/>
</dbReference>
<proteinExistence type="predicted"/>
<keyword evidence="9" id="KW-0812">Transmembrane</keyword>
<dbReference type="SUPFAM" id="SSF55874">
    <property type="entry name" value="ATPase domain of HSP90 chaperone/DNA topoisomerase II/histidine kinase"/>
    <property type="match status" value="1"/>
</dbReference>
<dbReference type="Pfam" id="PF02518">
    <property type="entry name" value="HATPase_c"/>
    <property type="match status" value="1"/>
</dbReference>
<gene>
    <name evidence="11" type="ORF">J2W95_002181</name>
</gene>
<evidence type="ECO:0000313" key="11">
    <source>
        <dbReference type="EMBL" id="MDR6845474.1"/>
    </source>
</evidence>
<keyword evidence="3" id="KW-0597">Phosphoprotein</keyword>
<evidence type="ECO:0000259" key="10">
    <source>
        <dbReference type="PROSITE" id="PS50109"/>
    </source>
</evidence>